<evidence type="ECO:0000313" key="4">
    <source>
        <dbReference type="Proteomes" id="UP000503540"/>
    </source>
</evidence>
<evidence type="ECO:0000313" key="3">
    <source>
        <dbReference type="EMBL" id="QIS14699.1"/>
    </source>
</evidence>
<dbReference type="PANTHER" id="PTHR48079">
    <property type="entry name" value="PROTEIN YEEZ"/>
    <property type="match status" value="1"/>
</dbReference>
<dbReference type="PANTHER" id="PTHR48079:SF6">
    <property type="entry name" value="NAD(P)-BINDING DOMAIN-CONTAINING PROTEIN-RELATED"/>
    <property type="match status" value="1"/>
</dbReference>
<evidence type="ECO:0000259" key="2">
    <source>
        <dbReference type="Pfam" id="PF12697"/>
    </source>
</evidence>
<dbReference type="GO" id="GO:0004029">
    <property type="term" value="F:aldehyde dehydrogenase (NAD+) activity"/>
    <property type="evidence" value="ECO:0007669"/>
    <property type="project" value="TreeGrafter"/>
</dbReference>
<dbReference type="SUPFAM" id="SSF51735">
    <property type="entry name" value="NAD(P)-binding Rossmann-fold domains"/>
    <property type="match status" value="1"/>
</dbReference>
<dbReference type="Proteomes" id="UP000503540">
    <property type="component" value="Chromosome"/>
</dbReference>
<dbReference type="Gene3D" id="3.40.50.720">
    <property type="entry name" value="NAD(P)-binding Rossmann-like Domain"/>
    <property type="match status" value="1"/>
</dbReference>
<dbReference type="Gene3D" id="3.40.50.1820">
    <property type="entry name" value="alpha/beta hydrolase"/>
    <property type="match status" value="1"/>
</dbReference>
<dbReference type="InterPro" id="IPR051783">
    <property type="entry name" value="NAD(P)-dependent_oxidoreduct"/>
</dbReference>
<dbReference type="InterPro" id="IPR036291">
    <property type="entry name" value="NAD(P)-bd_dom_sf"/>
</dbReference>
<dbReference type="RefSeq" id="WP_167477064.1">
    <property type="nucleotide sequence ID" value="NZ_CP046172.1"/>
</dbReference>
<dbReference type="SUPFAM" id="SSF53474">
    <property type="entry name" value="alpha/beta-Hydrolases"/>
    <property type="match status" value="1"/>
</dbReference>
<dbReference type="AlphaFoldDB" id="A0A6G9YN29"/>
<organism evidence="3 4">
    <name type="scientific">Nocardia arthritidis</name>
    <dbReference type="NCBI Taxonomy" id="228602"/>
    <lineage>
        <taxon>Bacteria</taxon>
        <taxon>Bacillati</taxon>
        <taxon>Actinomycetota</taxon>
        <taxon>Actinomycetes</taxon>
        <taxon>Mycobacteriales</taxon>
        <taxon>Nocardiaceae</taxon>
        <taxon>Nocardia</taxon>
    </lineage>
</organism>
<feature type="domain" description="AB hydrolase-1" evidence="2">
    <location>
        <begin position="350"/>
        <end position="556"/>
    </location>
</feature>
<keyword evidence="3" id="KW-0378">Hydrolase</keyword>
<dbReference type="Pfam" id="PF01370">
    <property type="entry name" value="Epimerase"/>
    <property type="match status" value="1"/>
</dbReference>
<dbReference type="GO" id="GO:0005737">
    <property type="term" value="C:cytoplasm"/>
    <property type="evidence" value="ECO:0007669"/>
    <property type="project" value="TreeGrafter"/>
</dbReference>
<keyword evidence="4" id="KW-1185">Reference proteome</keyword>
<dbReference type="EMBL" id="CP046172">
    <property type="protein sequence ID" value="QIS14699.1"/>
    <property type="molecule type" value="Genomic_DNA"/>
</dbReference>
<protein>
    <submittedName>
        <fullName evidence="3">Alpha/beta fold hydrolase</fullName>
    </submittedName>
</protein>
<dbReference type="Pfam" id="PF12697">
    <property type="entry name" value="Abhydrolase_6"/>
    <property type="match status" value="1"/>
</dbReference>
<dbReference type="InterPro" id="IPR029058">
    <property type="entry name" value="AB_hydrolase_fold"/>
</dbReference>
<accession>A0A6G9YN29</accession>
<evidence type="ECO:0000259" key="1">
    <source>
        <dbReference type="Pfam" id="PF01370"/>
    </source>
</evidence>
<dbReference type="GO" id="GO:0016787">
    <property type="term" value="F:hydrolase activity"/>
    <property type="evidence" value="ECO:0007669"/>
    <property type="project" value="UniProtKB-KW"/>
</dbReference>
<reference evidence="3 4" key="1">
    <citation type="journal article" date="2019" name="ACS Chem. Biol.">
        <title>Identification and Mobilization of a Cryptic Antibiotic Biosynthesis Gene Locus from a Human-Pathogenic Nocardia Isolate.</title>
        <authorList>
            <person name="Herisse M."/>
            <person name="Ishida K."/>
            <person name="Porter J.L."/>
            <person name="Howden B."/>
            <person name="Hertweck C."/>
            <person name="Stinear T.P."/>
            <person name="Pidot S.J."/>
        </authorList>
    </citation>
    <scope>NUCLEOTIDE SEQUENCE [LARGE SCALE GENOMIC DNA]</scope>
    <source>
        <strain evidence="3 4">AUSMDU00012717</strain>
    </source>
</reference>
<dbReference type="InterPro" id="IPR001509">
    <property type="entry name" value="Epimerase_deHydtase"/>
</dbReference>
<name>A0A6G9YN29_9NOCA</name>
<feature type="domain" description="NAD-dependent epimerase/dehydratase" evidence="1">
    <location>
        <begin position="5"/>
        <end position="179"/>
    </location>
</feature>
<dbReference type="InterPro" id="IPR000073">
    <property type="entry name" value="AB_hydrolase_1"/>
</dbReference>
<gene>
    <name evidence="3" type="ORF">F5544_34330</name>
</gene>
<proteinExistence type="predicted"/>
<dbReference type="KEGG" id="nah:F5544_34330"/>
<sequence>MSDSIVFGAAGFIGRAVVAELLTKGHAVIAALRPGTQRRLVEYLEARDVPRDELTITPCDIVAPDLGLPDGLDIGGIRDVYNCAARYAFGLAHDDAHAVNVTGAVNVLDWAAGLSGLRRVVHITGYRAASEAQPTTGPLGAYESTKLAADPLVRETAARHGIPLTVANPSAVLGPGQYIGLTDTVERLWNGKLPALPGSRETFVPVVDLDYLAAFLTALPEQHGTAGQSYTVLDPATPVLPEVIRLLAEHMGVRVPRFSVPVSVLERLPRALTGADPEQFPFLVEDRYDTSAADAVADRAGLVMPPVESVLRTWADHLVAGRFGTVTAEPDAGFADGVWLSGARELPEYVLLHGIPLDGSSWLPVRDALGAPSLAADLPGLGRSAPGRIEELLPRLMRSIRSEPVLVGYSLGCGPVLEYAAAHPDRVSGVVLISPAFLQKPPSPLLRSPLTELALRRMSAATLATRLGVPESDAVASASANLRRAGVARRTAAALRAASAESRRKELRALLERVRVPVRIVIGADDPLVAPVSRPTTIVAGGGHYPQLTHPEAVAGAIGAVRAEVSRT</sequence>